<dbReference type="PANTHER" id="PTHR36890">
    <property type="entry name" value="PROTEIN CYCLOPS"/>
    <property type="match status" value="1"/>
</dbReference>
<sequence>MEGRSYSDFYRNTSEELFIKTMMEGSIGMPAPTMEMLGFKNLSNNFRTDSEELFKSWLTNGENNVYNPATIAHHTRSRRGVHFREREAMKLYSHKNSSGADEPSTDLSQHSFRNPVERGLQGINLYLAKAWFHSSQPMTRNRSSELRRKYVAMQNCHSSLGMETEQNISGM</sequence>
<feature type="non-terminal residue" evidence="2">
    <location>
        <position position="171"/>
    </location>
</feature>
<evidence type="ECO:0000313" key="3">
    <source>
        <dbReference type="Proteomes" id="UP001642360"/>
    </source>
</evidence>
<dbReference type="PANTHER" id="PTHR36890:SF1">
    <property type="entry name" value="PROTEIN CYCLOPS"/>
    <property type="match status" value="1"/>
</dbReference>
<evidence type="ECO:0000313" key="2">
    <source>
        <dbReference type="EMBL" id="CAK9185258.1"/>
    </source>
</evidence>
<dbReference type="AlphaFoldDB" id="A0ABC8UW15"/>
<name>A0ABC8UW15_9AQUA</name>
<dbReference type="InterPro" id="IPR040036">
    <property type="entry name" value="CYCLOPS"/>
</dbReference>
<evidence type="ECO:0000256" key="1">
    <source>
        <dbReference type="SAM" id="MobiDB-lite"/>
    </source>
</evidence>
<dbReference type="EMBL" id="CAUOFW020009251">
    <property type="protein sequence ID" value="CAK9185258.1"/>
    <property type="molecule type" value="Genomic_DNA"/>
</dbReference>
<organism evidence="2 3">
    <name type="scientific">Ilex paraguariensis</name>
    <name type="common">yerba mate</name>
    <dbReference type="NCBI Taxonomy" id="185542"/>
    <lineage>
        <taxon>Eukaryota</taxon>
        <taxon>Viridiplantae</taxon>
        <taxon>Streptophyta</taxon>
        <taxon>Embryophyta</taxon>
        <taxon>Tracheophyta</taxon>
        <taxon>Spermatophyta</taxon>
        <taxon>Magnoliopsida</taxon>
        <taxon>eudicotyledons</taxon>
        <taxon>Gunneridae</taxon>
        <taxon>Pentapetalae</taxon>
        <taxon>asterids</taxon>
        <taxon>campanulids</taxon>
        <taxon>Aquifoliales</taxon>
        <taxon>Aquifoliaceae</taxon>
        <taxon>Ilex</taxon>
    </lineage>
</organism>
<gene>
    <name evidence="2" type="ORF">ILEXP_LOCUS55640</name>
</gene>
<feature type="region of interest" description="Disordered" evidence="1">
    <location>
        <begin position="92"/>
        <end position="111"/>
    </location>
</feature>
<protein>
    <submittedName>
        <fullName evidence="2">Uncharacterized protein</fullName>
    </submittedName>
</protein>
<dbReference type="Proteomes" id="UP001642360">
    <property type="component" value="Unassembled WGS sequence"/>
</dbReference>
<proteinExistence type="predicted"/>
<reference evidence="2 3" key="1">
    <citation type="submission" date="2024-02" db="EMBL/GenBank/DDBJ databases">
        <authorList>
            <person name="Vignale AGUSTIN F."/>
            <person name="Sosa J E."/>
            <person name="Modenutti C."/>
        </authorList>
    </citation>
    <scope>NUCLEOTIDE SEQUENCE [LARGE SCALE GENOMIC DNA]</scope>
</reference>
<accession>A0ABC8UW15</accession>
<comment type="caution">
    <text evidence="2">The sequence shown here is derived from an EMBL/GenBank/DDBJ whole genome shotgun (WGS) entry which is preliminary data.</text>
</comment>
<keyword evidence="3" id="KW-1185">Reference proteome</keyword>
<feature type="compositionally biased region" description="Polar residues" evidence="1">
    <location>
        <begin position="94"/>
        <end position="111"/>
    </location>
</feature>